<organism evidence="6 7">
    <name type="scientific">Geochorda subterranea</name>
    <dbReference type="NCBI Taxonomy" id="3109564"/>
    <lineage>
        <taxon>Bacteria</taxon>
        <taxon>Bacillati</taxon>
        <taxon>Bacillota</taxon>
        <taxon>Limnochordia</taxon>
        <taxon>Limnochordales</taxon>
        <taxon>Geochordaceae</taxon>
        <taxon>Geochorda</taxon>
    </lineage>
</organism>
<dbReference type="Proteomes" id="UP001333102">
    <property type="component" value="Chromosome"/>
</dbReference>
<dbReference type="InterPro" id="IPR027417">
    <property type="entry name" value="P-loop_NTPase"/>
</dbReference>
<reference evidence="7" key="1">
    <citation type="submission" date="2023-12" db="EMBL/GenBank/DDBJ databases">
        <title>Novel isolates from deep terrestrial aquifers shed light on the physiology and ecology of the class Limnochordia.</title>
        <authorList>
            <person name="Karnachuk O.V."/>
            <person name="Lukina A.P."/>
            <person name="Avakyan M.R."/>
            <person name="Kadnikov V."/>
            <person name="Begmatov S."/>
            <person name="Beletsky A.V."/>
            <person name="Mardanov A.V."/>
            <person name="Ravin N.V."/>
        </authorList>
    </citation>
    <scope>NUCLEOTIDE SEQUENCE [LARGE SCALE GENOMIC DNA]</scope>
    <source>
        <strain evidence="7">LN</strain>
    </source>
</reference>
<dbReference type="EMBL" id="CP141614">
    <property type="protein sequence ID" value="WRP15312.1"/>
    <property type="molecule type" value="Genomic_DNA"/>
</dbReference>
<dbReference type="InterPro" id="IPR003439">
    <property type="entry name" value="ABC_transporter-like_ATP-bd"/>
</dbReference>
<dbReference type="RefSeq" id="WP_324669713.1">
    <property type="nucleotide sequence ID" value="NZ_CP141614.1"/>
</dbReference>
<dbReference type="Pfam" id="PF00005">
    <property type="entry name" value="ABC_tran"/>
    <property type="match status" value="1"/>
</dbReference>
<keyword evidence="2" id="KW-0813">Transport</keyword>
<evidence type="ECO:0000256" key="3">
    <source>
        <dbReference type="ARBA" id="ARBA00022741"/>
    </source>
</evidence>
<dbReference type="PROSITE" id="PS50893">
    <property type="entry name" value="ABC_TRANSPORTER_2"/>
    <property type="match status" value="1"/>
</dbReference>
<dbReference type="PANTHER" id="PTHR42711">
    <property type="entry name" value="ABC TRANSPORTER ATP-BINDING PROTEIN"/>
    <property type="match status" value="1"/>
</dbReference>
<evidence type="ECO:0000259" key="5">
    <source>
        <dbReference type="PROSITE" id="PS50893"/>
    </source>
</evidence>
<evidence type="ECO:0000256" key="4">
    <source>
        <dbReference type="ARBA" id="ARBA00022840"/>
    </source>
</evidence>
<sequence length="374" mass="40787">MSSTPIPKSGLAIETRSLGRRFTASGGGWRPWPLRHRRPEADRARPSVVVALDDVTLQVRSGEIFGLLGPNGAGKTTLIKILSTLLLPTSGQAFVLGLDVVNQPGEVRERIGMVSGGEVSGYGILTVRENLWLFSQLYGIPSAEAHRRADRLMQAFGLWPYRDARMNRLSTGYRQRLNVARGFISDPAVLFLDEPTLGLDVNVARTIRGFVREWVGERPGQRTVLLTTHYMLEAEQLCERVAVIDRGRIVACDTPATLKRMMGAEVVLRLRATPPRLETGVDGAQGRDGAGMLERLLAGHPAVRRVATRHRPSDGSLEVTVQLGDDSGVGRVLAAMEEAGCRVLELHKPEPTLEDVFLKLVGRPLDGDGEAVAS</sequence>
<evidence type="ECO:0000256" key="1">
    <source>
        <dbReference type="ARBA" id="ARBA00005417"/>
    </source>
</evidence>
<keyword evidence="7" id="KW-1185">Reference proteome</keyword>
<dbReference type="SMART" id="SM00382">
    <property type="entry name" value="AAA"/>
    <property type="match status" value="1"/>
</dbReference>
<evidence type="ECO:0000313" key="7">
    <source>
        <dbReference type="Proteomes" id="UP001333102"/>
    </source>
</evidence>
<comment type="similarity">
    <text evidence="1">Belongs to the ABC transporter superfamily.</text>
</comment>
<protein>
    <submittedName>
        <fullName evidence="6">ATP-binding cassette domain-containing protein</fullName>
    </submittedName>
</protein>
<dbReference type="Gene3D" id="3.40.50.300">
    <property type="entry name" value="P-loop containing nucleotide triphosphate hydrolases"/>
    <property type="match status" value="1"/>
</dbReference>
<accession>A0ABZ1BR66</accession>
<evidence type="ECO:0000313" key="6">
    <source>
        <dbReference type="EMBL" id="WRP15312.1"/>
    </source>
</evidence>
<name>A0ABZ1BR66_9FIRM</name>
<gene>
    <name evidence="6" type="ORF">VLY81_03865</name>
</gene>
<dbReference type="InterPro" id="IPR050763">
    <property type="entry name" value="ABC_transporter_ATP-binding"/>
</dbReference>
<dbReference type="SUPFAM" id="SSF52540">
    <property type="entry name" value="P-loop containing nucleoside triphosphate hydrolases"/>
    <property type="match status" value="1"/>
</dbReference>
<feature type="domain" description="ABC transporter" evidence="5">
    <location>
        <begin position="36"/>
        <end position="271"/>
    </location>
</feature>
<dbReference type="PANTHER" id="PTHR42711:SF5">
    <property type="entry name" value="ABC TRANSPORTER ATP-BINDING PROTEIN NATA"/>
    <property type="match status" value="1"/>
</dbReference>
<dbReference type="GO" id="GO:0005524">
    <property type="term" value="F:ATP binding"/>
    <property type="evidence" value="ECO:0007669"/>
    <property type="project" value="UniProtKB-KW"/>
</dbReference>
<proteinExistence type="inferred from homology"/>
<keyword evidence="4 6" id="KW-0067">ATP-binding</keyword>
<evidence type="ECO:0000256" key="2">
    <source>
        <dbReference type="ARBA" id="ARBA00022448"/>
    </source>
</evidence>
<dbReference type="InterPro" id="IPR003593">
    <property type="entry name" value="AAA+_ATPase"/>
</dbReference>
<keyword evidence="3" id="KW-0547">Nucleotide-binding</keyword>